<dbReference type="FunFam" id="1.10.510.10:FF:000306">
    <property type="entry name" value="Serine/threonine protein kinase"/>
    <property type="match status" value="1"/>
</dbReference>
<dbReference type="CDD" id="cd14014">
    <property type="entry name" value="STKc_PknB_like"/>
    <property type="match status" value="1"/>
</dbReference>
<evidence type="ECO:0000256" key="2">
    <source>
        <dbReference type="ARBA" id="ARBA00022527"/>
    </source>
</evidence>
<keyword evidence="2" id="KW-0723">Serine/threonine-protein kinase</keyword>
<dbReference type="Gene3D" id="3.30.200.20">
    <property type="entry name" value="Phosphorylase Kinase, domain 1"/>
    <property type="match status" value="1"/>
</dbReference>
<evidence type="ECO:0000256" key="8">
    <source>
        <dbReference type="ARBA" id="ARBA00048679"/>
    </source>
</evidence>
<evidence type="ECO:0000256" key="5">
    <source>
        <dbReference type="ARBA" id="ARBA00022777"/>
    </source>
</evidence>
<feature type="compositionally biased region" description="Pro residues" evidence="9">
    <location>
        <begin position="71"/>
        <end position="82"/>
    </location>
</feature>
<keyword evidence="5 11" id="KW-0418">Kinase</keyword>
<feature type="compositionally biased region" description="Low complexity" evidence="9">
    <location>
        <begin position="92"/>
        <end position="102"/>
    </location>
</feature>
<accession>A0A543B2Y0</accession>
<feature type="region of interest" description="Disordered" evidence="9">
    <location>
        <begin position="1"/>
        <end position="151"/>
    </location>
</feature>
<dbReference type="Gene3D" id="1.25.40.10">
    <property type="entry name" value="Tetratricopeptide repeat domain"/>
    <property type="match status" value="1"/>
</dbReference>
<evidence type="ECO:0000256" key="7">
    <source>
        <dbReference type="ARBA" id="ARBA00047899"/>
    </source>
</evidence>
<dbReference type="FunCoup" id="A0A543B2Y0">
    <property type="interactions" value="3"/>
</dbReference>
<dbReference type="PANTHER" id="PTHR24363:SF0">
    <property type="entry name" value="SERINE_THREONINE KINASE LIKE DOMAIN CONTAINING 1"/>
    <property type="match status" value="1"/>
</dbReference>
<reference evidence="11 12" key="1">
    <citation type="submission" date="2019-06" db="EMBL/GenBank/DDBJ databases">
        <title>Sequencing the genomes of 1000 actinobacteria strains.</title>
        <authorList>
            <person name="Klenk H.-P."/>
        </authorList>
    </citation>
    <scope>NUCLEOTIDE SEQUENCE [LARGE SCALE GENOMIC DNA]</scope>
    <source>
        <strain evidence="11 12">DSM 45928</strain>
    </source>
</reference>
<proteinExistence type="predicted"/>
<dbReference type="PANTHER" id="PTHR24363">
    <property type="entry name" value="SERINE/THREONINE PROTEIN KINASE"/>
    <property type="match status" value="1"/>
</dbReference>
<dbReference type="InParanoid" id="A0A543B2Y0"/>
<comment type="catalytic activity">
    <reaction evidence="7">
        <text>L-threonyl-[protein] + ATP = O-phospho-L-threonyl-[protein] + ADP + H(+)</text>
        <dbReference type="Rhea" id="RHEA:46608"/>
        <dbReference type="Rhea" id="RHEA-COMP:11060"/>
        <dbReference type="Rhea" id="RHEA-COMP:11605"/>
        <dbReference type="ChEBI" id="CHEBI:15378"/>
        <dbReference type="ChEBI" id="CHEBI:30013"/>
        <dbReference type="ChEBI" id="CHEBI:30616"/>
        <dbReference type="ChEBI" id="CHEBI:61977"/>
        <dbReference type="ChEBI" id="CHEBI:456216"/>
        <dbReference type="EC" id="2.7.11.1"/>
    </reaction>
</comment>
<organism evidence="11 12">
    <name type="scientific">Stackebrandtia endophytica</name>
    <dbReference type="NCBI Taxonomy" id="1496996"/>
    <lineage>
        <taxon>Bacteria</taxon>
        <taxon>Bacillati</taxon>
        <taxon>Actinomycetota</taxon>
        <taxon>Actinomycetes</taxon>
        <taxon>Glycomycetales</taxon>
        <taxon>Glycomycetaceae</taxon>
        <taxon>Stackebrandtia</taxon>
    </lineage>
</organism>
<keyword evidence="12" id="KW-1185">Reference proteome</keyword>
<feature type="domain" description="Protein kinase" evidence="10">
    <location>
        <begin position="213"/>
        <end position="474"/>
    </location>
</feature>
<dbReference type="Gene3D" id="1.10.510.10">
    <property type="entry name" value="Transferase(Phosphotransferase) domain 1"/>
    <property type="match status" value="1"/>
</dbReference>
<dbReference type="SUPFAM" id="SSF56112">
    <property type="entry name" value="Protein kinase-like (PK-like)"/>
    <property type="match status" value="1"/>
</dbReference>
<comment type="catalytic activity">
    <reaction evidence="8">
        <text>L-seryl-[protein] + ATP = O-phospho-L-seryl-[protein] + ADP + H(+)</text>
        <dbReference type="Rhea" id="RHEA:17989"/>
        <dbReference type="Rhea" id="RHEA-COMP:9863"/>
        <dbReference type="Rhea" id="RHEA-COMP:11604"/>
        <dbReference type="ChEBI" id="CHEBI:15378"/>
        <dbReference type="ChEBI" id="CHEBI:29999"/>
        <dbReference type="ChEBI" id="CHEBI:30616"/>
        <dbReference type="ChEBI" id="CHEBI:83421"/>
        <dbReference type="ChEBI" id="CHEBI:456216"/>
        <dbReference type="EC" id="2.7.11.1"/>
    </reaction>
</comment>
<comment type="caution">
    <text evidence="11">The sequence shown here is derived from an EMBL/GenBank/DDBJ whole genome shotgun (WGS) entry which is preliminary data.</text>
</comment>
<dbReference type="InterPro" id="IPR011990">
    <property type="entry name" value="TPR-like_helical_dom_sf"/>
</dbReference>
<evidence type="ECO:0000256" key="1">
    <source>
        <dbReference type="ARBA" id="ARBA00012513"/>
    </source>
</evidence>
<dbReference type="SUPFAM" id="SSF48452">
    <property type="entry name" value="TPR-like"/>
    <property type="match status" value="1"/>
</dbReference>
<dbReference type="EC" id="2.7.11.1" evidence="1"/>
<keyword evidence="6" id="KW-0067">ATP-binding</keyword>
<evidence type="ECO:0000256" key="9">
    <source>
        <dbReference type="SAM" id="MobiDB-lite"/>
    </source>
</evidence>
<dbReference type="OrthoDB" id="137117at2"/>
<evidence type="ECO:0000256" key="4">
    <source>
        <dbReference type="ARBA" id="ARBA00022741"/>
    </source>
</evidence>
<dbReference type="AlphaFoldDB" id="A0A543B2Y0"/>
<dbReference type="Pfam" id="PF16919">
    <property type="entry name" value="PknG_rubred"/>
    <property type="match status" value="1"/>
</dbReference>
<dbReference type="Pfam" id="PF16918">
    <property type="entry name" value="PknG_TPR"/>
    <property type="match status" value="1"/>
</dbReference>
<dbReference type="PROSITE" id="PS50011">
    <property type="entry name" value="PROTEIN_KINASE_DOM"/>
    <property type="match status" value="1"/>
</dbReference>
<evidence type="ECO:0000256" key="6">
    <source>
        <dbReference type="ARBA" id="ARBA00022840"/>
    </source>
</evidence>
<gene>
    <name evidence="11" type="ORF">FB566_4788</name>
</gene>
<dbReference type="Proteomes" id="UP000317043">
    <property type="component" value="Unassembled WGS sequence"/>
</dbReference>
<name>A0A543B2Y0_9ACTN</name>
<keyword evidence="3" id="KW-0808">Transferase</keyword>
<dbReference type="InterPro" id="IPR031634">
    <property type="entry name" value="PknG_rubred"/>
</dbReference>
<protein>
    <recommendedName>
        <fullName evidence="1">non-specific serine/threonine protein kinase</fullName>
        <ecNumber evidence="1">2.7.11.1</ecNumber>
    </recommendedName>
</protein>
<dbReference type="GO" id="GO:0004674">
    <property type="term" value="F:protein serine/threonine kinase activity"/>
    <property type="evidence" value="ECO:0007669"/>
    <property type="project" value="UniProtKB-KW"/>
</dbReference>
<keyword evidence="4" id="KW-0547">Nucleotide-binding</keyword>
<feature type="compositionally biased region" description="Polar residues" evidence="9">
    <location>
        <begin position="103"/>
        <end position="133"/>
    </location>
</feature>
<dbReference type="InterPro" id="IPR000719">
    <property type="entry name" value="Prot_kinase_dom"/>
</dbReference>
<evidence type="ECO:0000313" key="12">
    <source>
        <dbReference type="Proteomes" id="UP000317043"/>
    </source>
</evidence>
<dbReference type="InterPro" id="IPR011009">
    <property type="entry name" value="Kinase-like_dom_sf"/>
</dbReference>
<dbReference type="InterPro" id="IPR031636">
    <property type="entry name" value="PknG_TPR"/>
</dbReference>
<evidence type="ECO:0000259" key="10">
    <source>
        <dbReference type="PROSITE" id="PS50011"/>
    </source>
</evidence>
<evidence type="ECO:0000313" key="11">
    <source>
        <dbReference type="EMBL" id="TQL79187.1"/>
    </source>
</evidence>
<dbReference type="GO" id="GO:0005524">
    <property type="term" value="F:ATP binding"/>
    <property type="evidence" value="ECO:0007669"/>
    <property type="project" value="UniProtKB-KW"/>
</dbReference>
<dbReference type="Pfam" id="PF00069">
    <property type="entry name" value="Pkinase"/>
    <property type="match status" value="1"/>
</dbReference>
<dbReference type="EMBL" id="VFOW01000001">
    <property type="protein sequence ID" value="TQL79187.1"/>
    <property type="molecule type" value="Genomic_DNA"/>
</dbReference>
<sequence>MSQPSCTRPGCPGSYGPEGYCEECGNRQAPMPSPQVSSPPAQHPGQYQGAPVTPQQRPATGAVPPQQHPGQPYPPQAVPSPPQRAGQPMSQPVGSPVSVPSGALSTTGLPMTGSQPLSQATRGTQPFTSTTRSRLGGGMKDIPPVPIRNPSEAVLRDPQVPEHKRYCGQCSKPVGRRGPDGQPGRVQGFCPHCRNRFSFAPSLQPGDMVVSRYEILGAMAHGGLGWIYLARDQNIGDDVAERWVVLKGLIDTSDPDAIEAAIAERRFLAALDHPNIVQIYDFVRHPDPRTNEPLNYIVMEYVPGRSLRDLRRAATDETGSPAPMPLSQVLTYAAEILPAMGYLHQQGLLYCDFKPDNIIHVESWLKLIDLGAVRRIDDTESAVFGTPGYAVSDDEIINHGPSITSDLYTVARSMAVLAFEFHGFSTEFRNQLPSPHNEPLLARYESFHRFLARATHPAPAQRFPTAEEMREQLIGVKQEVLSVESQQPQGTTSVMFTPEQRTFGVPAASTGAFNELNGPDIANALPIPLVDGDDANAGFLATLSATDPLELLHALKNAPSESPEVRLRRVRTNLAYGNLRAAAMNLDQYAGTKEGTADWRITWWRGVIALLQERYADARGAFDWLYSHLPGEIAPTLGLAASCELSGDVSTALGIYTRIWQTDRRYLSAAFGQARLLARTGNTGRAIEVLDSVPHSSNQFTTAQVTAVALLLAPGAAAHIDMLRDAAARITRLDLPADRRHLFAARILLACLNRVSTDGPQPGATVLKHELEEKSLRLGLEQTYRELARTTPGQAERIAYIDQANDIRPWTVT</sequence>
<evidence type="ECO:0000256" key="3">
    <source>
        <dbReference type="ARBA" id="ARBA00022679"/>
    </source>
</evidence>